<dbReference type="GO" id="GO:0071111">
    <property type="term" value="F:cyclic-guanylate-specific phosphodiesterase activity"/>
    <property type="evidence" value="ECO:0007669"/>
    <property type="project" value="InterPro"/>
</dbReference>
<dbReference type="Pfam" id="PF00563">
    <property type="entry name" value="EAL"/>
    <property type="match status" value="1"/>
</dbReference>
<dbReference type="PANTHER" id="PTHR33121:SF70">
    <property type="entry name" value="SIGNALING PROTEIN YKOW"/>
    <property type="match status" value="1"/>
</dbReference>
<evidence type="ECO:0000313" key="3">
    <source>
        <dbReference type="Proteomes" id="UP000585507"/>
    </source>
</evidence>
<accession>A0A7W8X937</accession>
<feature type="domain" description="EAL" evidence="1">
    <location>
        <begin position="261"/>
        <end position="514"/>
    </location>
</feature>
<dbReference type="SUPFAM" id="SSF141868">
    <property type="entry name" value="EAL domain-like"/>
    <property type="match status" value="1"/>
</dbReference>
<dbReference type="PANTHER" id="PTHR33121">
    <property type="entry name" value="CYCLIC DI-GMP PHOSPHODIESTERASE PDEF"/>
    <property type="match status" value="1"/>
</dbReference>
<dbReference type="CDD" id="cd01948">
    <property type="entry name" value="EAL"/>
    <property type="match status" value="1"/>
</dbReference>
<gene>
    <name evidence="2" type="ORF">GGD55_001882</name>
</gene>
<dbReference type="InterPro" id="IPR035919">
    <property type="entry name" value="EAL_sf"/>
</dbReference>
<protein>
    <submittedName>
        <fullName evidence="2">Sensor c-di-GMP phosphodiesterase-like protein</fullName>
    </submittedName>
</protein>
<dbReference type="Proteomes" id="UP000585507">
    <property type="component" value="Unassembled WGS sequence"/>
</dbReference>
<dbReference type="AlphaFoldDB" id="A0A7W8X937"/>
<dbReference type="EMBL" id="JACHBK010000004">
    <property type="protein sequence ID" value="MBB5535188.1"/>
    <property type="molecule type" value="Genomic_DNA"/>
</dbReference>
<organism evidence="2 3">
    <name type="scientific">Rhizobium giardinii</name>
    <dbReference type="NCBI Taxonomy" id="56731"/>
    <lineage>
        <taxon>Bacteria</taxon>
        <taxon>Pseudomonadati</taxon>
        <taxon>Pseudomonadota</taxon>
        <taxon>Alphaproteobacteria</taxon>
        <taxon>Hyphomicrobiales</taxon>
        <taxon>Rhizobiaceae</taxon>
        <taxon>Rhizobium/Agrobacterium group</taxon>
        <taxon>Rhizobium</taxon>
    </lineage>
</organism>
<evidence type="ECO:0000313" key="2">
    <source>
        <dbReference type="EMBL" id="MBB5535188.1"/>
    </source>
</evidence>
<dbReference type="InterPro" id="IPR050706">
    <property type="entry name" value="Cyclic-di-GMP_PDE-like"/>
</dbReference>
<comment type="caution">
    <text evidence="2">The sequence shown here is derived from an EMBL/GenBank/DDBJ whole genome shotgun (WGS) entry which is preliminary data.</text>
</comment>
<dbReference type="PROSITE" id="PS50883">
    <property type="entry name" value="EAL"/>
    <property type="match status" value="1"/>
</dbReference>
<dbReference type="InterPro" id="IPR001633">
    <property type="entry name" value="EAL_dom"/>
</dbReference>
<dbReference type="RefSeq" id="WP_018327757.1">
    <property type="nucleotide sequence ID" value="NZ_JACHBK010000004.1"/>
</dbReference>
<proteinExistence type="predicted"/>
<name>A0A7W8X937_9HYPH</name>
<sequence>MTVQRKLQFAAFVLCFAGLFAGGLSLAHRAFIASWNEQQLHRLARDTLSRTEQAIDSAVMKMSDVVFNQDTSCATVDRMAMTRALYGSSIMKNMRLETRDGTCWSYEEKNQALEQSIAAAQHNRTNNPHYSLFSLGFPGWKGLGVRWQYGPEKSILEVLATSGLLFAILPVELRDSALMQLTLADGSSFASYAPRAGSGMDDAALIIFEEKSVQYPIAISLKVDSAALAQWNHSLSPLTSAIVVAFGLGFGVLAARGMFRSTSILDELDAALANGEIRPYFQPIFHLESRQLLGFEMLARWIKPDGAVIPPLAFIPLAESNGRIERLTTELLKQTGAQLGGLLQAQSHLKLSFNVTPDQYLAADFVDNLTAQATKFGLPLNSMVVEVTERQAIADKDKAAAVTEKLIDAGMQVAIDDAGTGHNGLSAIHALGANYLKIDKFFVDGITLDRKSSELVELLAALAGKFGMTVVAEGVETEEQIAVLLQLGIRAGQGFVYSKPVPATTILAMAAKAVTLGRQADGGGSQLRSA</sequence>
<evidence type="ECO:0000259" key="1">
    <source>
        <dbReference type="PROSITE" id="PS50883"/>
    </source>
</evidence>
<dbReference type="Gene3D" id="3.20.20.450">
    <property type="entry name" value="EAL domain"/>
    <property type="match status" value="1"/>
</dbReference>
<dbReference type="SMART" id="SM00052">
    <property type="entry name" value="EAL"/>
    <property type="match status" value="1"/>
</dbReference>
<keyword evidence="3" id="KW-1185">Reference proteome</keyword>
<reference evidence="2 3" key="1">
    <citation type="submission" date="2020-08" db="EMBL/GenBank/DDBJ databases">
        <title>Genomic Encyclopedia of Type Strains, Phase IV (KMG-V): Genome sequencing to study the core and pangenomes of soil and plant-associated prokaryotes.</title>
        <authorList>
            <person name="Whitman W."/>
        </authorList>
    </citation>
    <scope>NUCLEOTIDE SEQUENCE [LARGE SCALE GENOMIC DNA]</scope>
    <source>
        <strain evidence="2 3">SEMIA 4084</strain>
    </source>
</reference>